<keyword evidence="8" id="KW-0408">Iron</keyword>
<keyword evidence="10" id="KW-0539">Nucleus</keyword>
<dbReference type="InterPro" id="IPR019791">
    <property type="entry name" value="Haem_peroxidase_animal"/>
</dbReference>
<accession>A0A9N9T586</accession>
<evidence type="ECO:0000256" key="10">
    <source>
        <dbReference type="ARBA" id="ARBA00023242"/>
    </source>
</evidence>
<dbReference type="GO" id="GO:0005634">
    <property type="term" value="C:nucleus"/>
    <property type="evidence" value="ECO:0007669"/>
    <property type="project" value="UniProtKB-SubCell"/>
</dbReference>
<dbReference type="PRINTS" id="PR00457">
    <property type="entry name" value="ANPEROXIDASE"/>
</dbReference>
<keyword evidence="4" id="KW-0575">Peroxidase</keyword>
<dbReference type="GO" id="GO:0004601">
    <property type="term" value="F:peroxidase activity"/>
    <property type="evidence" value="ECO:0007669"/>
    <property type="project" value="UniProtKB-KW"/>
</dbReference>
<dbReference type="GO" id="GO:0006979">
    <property type="term" value="P:response to oxidative stress"/>
    <property type="evidence" value="ECO:0007669"/>
    <property type="project" value="InterPro"/>
</dbReference>
<keyword evidence="7" id="KW-0560">Oxidoreductase</keyword>
<keyword evidence="5" id="KW-0479">Metal-binding</keyword>
<dbReference type="Proteomes" id="UP001153709">
    <property type="component" value="Chromosome 6"/>
</dbReference>
<dbReference type="SMART" id="SM00674">
    <property type="entry name" value="CENPB"/>
    <property type="match status" value="1"/>
</dbReference>
<keyword evidence="9" id="KW-0238">DNA-binding</keyword>
<dbReference type="InterPro" id="IPR037120">
    <property type="entry name" value="Haem_peroxidase_sf_animal"/>
</dbReference>
<dbReference type="InterPro" id="IPR006600">
    <property type="entry name" value="HTH_CenpB_DNA-bd_dom"/>
</dbReference>
<dbReference type="Pfam" id="PF04218">
    <property type="entry name" value="CENP-B_N"/>
    <property type="match status" value="1"/>
</dbReference>
<feature type="domain" description="HTH CENPB-type" evidence="12">
    <location>
        <begin position="736"/>
        <end position="807"/>
    </location>
</feature>
<dbReference type="PROSITE" id="PS50292">
    <property type="entry name" value="PEROXIDASE_3"/>
    <property type="match status" value="1"/>
</dbReference>
<evidence type="ECO:0000256" key="7">
    <source>
        <dbReference type="ARBA" id="ARBA00023002"/>
    </source>
</evidence>
<organism evidence="13 14">
    <name type="scientific">Diabrotica balteata</name>
    <name type="common">Banded cucumber beetle</name>
    <dbReference type="NCBI Taxonomy" id="107213"/>
    <lineage>
        <taxon>Eukaryota</taxon>
        <taxon>Metazoa</taxon>
        <taxon>Ecdysozoa</taxon>
        <taxon>Arthropoda</taxon>
        <taxon>Hexapoda</taxon>
        <taxon>Insecta</taxon>
        <taxon>Pterygota</taxon>
        <taxon>Neoptera</taxon>
        <taxon>Endopterygota</taxon>
        <taxon>Coleoptera</taxon>
        <taxon>Polyphaga</taxon>
        <taxon>Cucujiformia</taxon>
        <taxon>Chrysomeloidea</taxon>
        <taxon>Chrysomelidae</taxon>
        <taxon>Galerucinae</taxon>
        <taxon>Diabroticina</taxon>
        <taxon>Diabroticites</taxon>
        <taxon>Diabrotica</taxon>
    </lineage>
</organism>
<dbReference type="CDD" id="cd09823">
    <property type="entry name" value="peroxinectin_like"/>
    <property type="match status" value="1"/>
</dbReference>
<keyword evidence="3" id="KW-0964">Secreted</keyword>
<dbReference type="InterPro" id="IPR007889">
    <property type="entry name" value="HTH_Psq"/>
</dbReference>
<evidence type="ECO:0000256" key="5">
    <source>
        <dbReference type="ARBA" id="ARBA00022617"/>
    </source>
</evidence>
<sequence>MNQLSVICVNIILVQFTQALLPAPFKFEKPHLHVRSDHFYLSKNEIEDAVQIAKRYTGYLEKFEETIQWPSRIEQGTPAHRLFISQAPNWKGIERGRHALLAIKASAQLSYYCHQEKEISLETCSNILLHYNFYDSSLEDFCRYLQRNCTTVDEFSGFRSINGSCNNFNKGSLGESYTAFERLLPAVYLNNYEAPKRSLTKATLPSARKISNAIISNKPNPHESLTMAFNLFGQFIEHDLSSIAVSVMIHRNDSFTCCDTYGYDIAPRYKHPLCMPIQISSDDKYYSKKHVHCMNYVRSLPAMRSDCSIGYLEQQNQATHYLDGSQIYGTSEEASWELRTKEGGKLKTSKNNFPYVSNKPQQHCPVKSDGDICFVSGDQRLNLHPQITVMYTLWIREHNRIAVELSRVNKHWDDERVFQEARKIVIAEIQHITYYEWLKHLLDTKYLTIIEKFSKYRDDIDPSVSNAFATAAIRSMYSMLSENISFVDHNQKEISALILHKSYNKPEVVTKDENFNLILRGLSNQVAQKISNFYSNELSNMFLADDNYGYDIVSLDIQRGRDHGLPGYNDYRKLCGLQKASNFKDFTDVMTNNSVNILSKQYKHVDDVDLLIGGVLEKPLQGSLVGQTFSCIFADQFVRTKRGDRYFYLNSHQPKPFTHLQLSEIKKITLARIFCDNSDMSTIQQNVFEKVSSRSRKWDEEKTEISRDFGIPPNTLSSYLKNEEKILNSESEYGKDRKRLREPENPNLDSCVLKWFKQARDKKITVSGPLIRSEAEQFAIEMGKNNFKASTGWLDGFKERNKTSFKSICGESGTVNQQEANSIDERDIFNVDETGLFFKCTPDKTLAFKNEKCHGEKLSKERVEL</sequence>
<evidence type="ECO:0000256" key="11">
    <source>
        <dbReference type="SAM" id="SignalP"/>
    </source>
</evidence>
<dbReference type="PROSITE" id="PS51253">
    <property type="entry name" value="HTH_CENPB"/>
    <property type="match status" value="1"/>
</dbReference>
<dbReference type="GO" id="GO:0003677">
    <property type="term" value="F:DNA binding"/>
    <property type="evidence" value="ECO:0007669"/>
    <property type="project" value="UniProtKB-KW"/>
</dbReference>
<dbReference type="PANTHER" id="PTHR11475">
    <property type="entry name" value="OXIDASE/PEROXIDASE"/>
    <property type="match status" value="1"/>
</dbReference>
<evidence type="ECO:0000313" key="13">
    <source>
        <dbReference type="EMBL" id="CAG9836064.1"/>
    </source>
</evidence>
<keyword evidence="6 11" id="KW-0732">Signal</keyword>
<reference evidence="13" key="1">
    <citation type="submission" date="2022-01" db="EMBL/GenBank/DDBJ databases">
        <authorList>
            <person name="King R."/>
        </authorList>
    </citation>
    <scope>NUCLEOTIDE SEQUENCE</scope>
</reference>
<dbReference type="EMBL" id="OU898281">
    <property type="protein sequence ID" value="CAG9836064.1"/>
    <property type="molecule type" value="Genomic_DNA"/>
</dbReference>
<gene>
    <name evidence="13" type="ORF">DIABBA_LOCUS9188</name>
</gene>
<dbReference type="OrthoDB" id="823504at2759"/>
<evidence type="ECO:0000256" key="8">
    <source>
        <dbReference type="ARBA" id="ARBA00023004"/>
    </source>
</evidence>
<dbReference type="FunFam" id="1.10.640.10:FF:000003">
    <property type="entry name" value="chorion peroxidase"/>
    <property type="match status" value="1"/>
</dbReference>
<evidence type="ECO:0000256" key="4">
    <source>
        <dbReference type="ARBA" id="ARBA00022559"/>
    </source>
</evidence>
<dbReference type="SUPFAM" id="SSF46689">
    <property type="entry name" value="Homeodomain-like"/>
    <property type="match status" value="1"/>
</dbReference>
<dbReference type="SUPFAM" id="SSF48113">
    <property type="entry name" value="Heme-dependent peroxidases"/>
    <property type="match status" value="1"/>
</dbReference>
<name>A0A9N9T586_DIABA</name>
<evidence type="ECO:0000256" key="6">
    <source>
        <dbReference type="ARBA" id="ARBA00022729"/>
    </source>
</evidence>
<evidence type="ECO:0000256" key="9">
    <source>
        <dbReference type="ARBA" id="ARBA00023125"/>
    </source>
</evidence>
<evidence type="ECO:0000259" key="12">
    <source>
        <dbReference type="PROSITE" id="PS51253"/>
    </source>
</evidence>
<dbReference type="InterPro" id="IPR009057">
    <property type="entry name" value="Homeodomain-like_sf"/>
</dbReference>
<evidence type="ECO:0000256" key="2">
    <source>
        <dbReference type="ARBA" id="ARBA00004613"/>
    </source>
</evidence>
<dbReference type="Pfam" id="PF03221">
    <property type="entry name" value="HTH_Tnp_Tc5"/>
    <property type="match status" value="1"/>
</dbReference>
<evidence type="ECO:0000256" key="1">
    <source>
        <dbReference type="ARBA" id="ARBA00004123"/>
    </source>
</evidence>
<dbReference type="GO" id="GO:0020037">
    <property type="term" value="F:heme binding"/>
    <property type="evidence" value="ECO:0007669"/>
    <property type="project" value="InterPro"/>
</dbReference>
<evidence type="ECO:0000256" key="3">
    <source>
        <dbReference type="ARBA" id="ARBA00022525"/>
    </source>
</evidence>
<feature type="chain" id="PRO_5040425075" description="HTH CENPB-type domain-containing protein" evidence="11">
    <location>
        <begin position="20"/>
        <end position="865"/>
    </location>
</feature>
<protein>
    <recommendedName>
        <fullName evidence="12">HTH CENPB-type domain-containing protein</fullName>
    </recommendedName>
</protein>
<keyword evidence="14" id="KW-1185">Reference proteome</keyword>
<dbReference type="AlphaFoldDB" id="A0A9N9T586"/>
<dbReference type="PANTHER" id="PTHR11475:SF125">
    <property type="entry name" value="GH11385P"/>
    <property type="match status" value="1"/>
</dbReference>
<dbReference type="InterPro" id="IPR010255">
    <property type="entry name" value="Haem_peroxidase_sf"/>
</dbReference>
<dbReference type="Gene3D" id="1.10.10.60">
    <property type="entry name" value="Homeodomain-like"/>
    <property type="match status" value="1"/>
</dbReference>
<dbReference type="GO" id="GO:0022412">
    <property type="term" value="P:cellular process involved in reproduction in multicellular organism"/>
    <property type="evidence" value="ECO:0007669"/>
    <property type="project" value="UniProtKB-ARBA"/>
</dbReference>
<dbReference type="GO" id="GO:0005576">
    <property type="term" value="C:extracellular region"/>
    <property type="evidence" value="ECO:0007669"/>
    <property type="project" value="UniProtKB-SubCell"/>
</dbReference>
<keyword evidence="5" id="KW-0349">Heme</keyword>
<dbReference type="Gene3D" id="1.10.640.10">
    <property type="entry name" value="Haem peroxidase domain superfamily, animal type"/>
    <property type="match status" value="1"/>
</dbReference>
<feature type="signal peptide" evidence="11">
    <location>
        <begin position="1"/>
        <end position="19"/>
    </location>
</feature>
<evidence type="ECO:0000313" key="14">
    <source>
        <dbReference type="Proteomes" id="UP001153709"/>
    </source>
</evidence>
<dbReference type="Pfam" id="PF03098">
    <property type="entry name" value="An_peroxidase"/>
    <property type="match status" value="1"/>
</dbReference>
<proteinExistence type="predicted"/>
<comment type="subcellular location">
    <subcellularLocation>
        <location evidence="1">Nucleus</location>
    </subcellularLocation>
    <subcellularLocation>
        <location evidence="2">Secreted</location>
    </subcellularLocation>
</comment>